<sequence length="185" mass="20421">MPELIEPTARLAASWRAARDDWGRGVHQDGSGLHDTDDVETDAGFAAWVERLRRQADESVPVAPDRVHASYWWIGSGDEILGAISLRHELNDFLLRAGGHIGYGVRPSARRRGLASWALAAVLDRARGRGMNRVLVTCADDNVASARTIERAGGVLDDVRDTELGRTRRYWITLSGHEPVRSTTD</sequence>
<dbReference type="Gene3D" id="3.40.630.30">
    <property type="match status" value="1"/>
</dbReference>
<dbReference type="CDD" id="cd04301">
    <property type="entry name" value="NAT_SF"/>
    <property type="match status" value="1"/>
</dbReference>
<dbReference type="PANTHER" id="PTHR39173">
    <property type="entry name" value="ACETYLTRANSFERASE"/>
    <property type="match status" value="1"/>
</dbReference>
<dbReference type="PROSITE" id="PS51186">
    <property type="entry name" value="GNAT"/>
    <property type="match status" value="1"/>
</dbReference>
<dbReference type="AlphaFoldDB" id="A0A8J4EMV9"/>
<organism evidence="2 3">
    <name type="scientific">Actinocatenispora comari</name>
    <dbReference type="NCBI Taxonomy" id="2807577"/>
    <lineage>
        <taxon>Bacteria</taxon>
        <taxon>Bacillati</taxon>
        <taxon>Actinomycetota</taxon>
        <taxon>Actinomycetes</taxon>
        <taxon>Micromonosporales</taxon>
        <taxon>Micromonosporaceae</taxon>
        <taxon>Actinocatenispora</taxon>
    </lineage>
</organism>
<dbReference type="Proteomes" id="UP000614996">
    <property type="component" value="Unassembled WGS sequence"/>
</dbReference>
<reference evidence="3" key="1">
    <citation type="journal article" date="2021" name="Int. J. Syst. Evol. Microbiol.">
        <title>Actinocatenispora comari sp. nov., an endophytic actinomycete isolated from aerial parts of Comarum salesowianum.</title>
        <authorList>
            <person name="Oyunbileg N."/>
            <person name="Iizaka Y."/>
            <person name="Hamada M."/>
            <person name="Davaapurev B.O."/>
            <person name="Fukumoto A."/>
            <person name="Tsetseg B."/>
            <person name="Kato F."/>
            <person name="Tamura T."/>
            <person name="Batkhuu J."/>
            <person name="Anzai Y."/>
        </authorList>
    </citation>
    <scope>NUCLEOTIDE SEQUENCE [LARGE SCALE GENOMIC DNA]</scope>
    <source>
        <strain evidence="3">NUM-2625</strain>
    </source>
</reference>
<dbReference type="InterPro" id="IPR000182">
    <property type="entry name" value="GNAT_dom"/>
</dbReference>
<dbReference type="EMBL" id="BOPO01000127">
    <property type="protein sequence ID" value="GIL30787.1"/>
    <property type="molecule type" value="Genomic_DNA"/>
</dbReference>
<evidence type="ECO:0000259" key="1">
    <source>
        <dbReference type="PROSITE" id="PS51186"/>
    </source>
</evidence>
<name>A0A8J4EMV9_9ACTN</name>
<keyword evidence="3" id="KW-1185">Reference proteome</keyword>
<comment type="caution">
    <text evidence="2">The sequence shown here is derived from an EMBL/GenBank/DDBJ whole genome shotgun (WGS) entry which is preliminary data.</text>
</comment>
<dbReference type="PANTHER" id="PTHR39173:SF1">
    <property type="entry name" value="ACETYLTRANSFERASE"/>
    <property type="match status" value="1"/>
</dbReference>
<dbReference type="InterPro" id="IPR016181">
    <property type="entry name" value="Acyl_CoA_acyltransferase"/>
</dbReference>
<feature type="domain" description="N-acetyltransferase" evidence="1">
    <location>
        <begin position="31"/>
        <end position="175"/>
    </location>
</feature>
<evidence type="ECO:0000313" key="2">
    <source>
        <dbReference type="EMBL" id="GIL30787.1"/>
    </source>
</evidence>
<proteinExistence type="predicted"/>
<accession>A0A8J4EMV9</accession>
<dbReference type="SUPFAM" id="SSF55729">
    <property type="entry name" value="Acyl-CoA N-acyltransferases (Nat)"/>
    <property type="match status" value="1"/>
</dbReference>
<dbReference type="Pfam" id="PF00583">
    <property type="entry name" value="Acetyltransf_1"/>
    <property type="match status" value="1"/>
</dbReference>
<evidence type="ECO:0000313" key="3">
    <source>
        <dbReference type="Proteomes" id="UP000614996"/>
    </source>
</evidence>
<protein>
    <submittedName>
        <fullName evidence="2">Acetyltransferase</fullName>
    </submittedName>
</protein>
<gene>
    <name evidence="2" type="ORF">NUM_60410</name>
</gene>
<dbReference type="GO" id="GO:0016747">
    <property type="term" value="F:acyltransferase activity, transferring groups other than amino-acyl groups"/>
    <property type="evidence" value="ECO:0007669"/>
    <property type="project" value="InterPro"/>
</dbReference>
<dbReference type="RefSeq" id="WP_207128379.1">
    <property type="nucleotide sequence ID" value="NZ_BOPO01000127.1"/>
</dbReference>